<dbReference type="Gene3D" id="3.30.2130.30">
    <property type="match status" value="1"/>
</dbReference>
<dbReference type="InterPro" id="IPR054173">
    <property type="entry name" value="ThiI_fer"/>
</dbReference>
<dbReference type="GO" id="GO:0005829">
    <property type="term" value="C:cytosol"/>
    <property type="evidence" value="ECO:0007669"/>
    <property type="project" value="TreeGrafter"/>
</dbReference>
<dbReference type="eggNOG" id="COG0301">
    <property type="taxonomic scope" value="Bacteria"/>
</dbReference>
<dbReference type="InterPro" id="IPR050102">
    <property type="entry name" value="tRNA_sulfurtransferase_ThiI"/>
</dbReference>
<dbReference type="HOGENOM" id="CLU_1676772_0_0_9"/>
<dbReference type="EMBL" id="AM295250">
    <property type="protein sequence ID" value="CAL28226.1"/>
    <property type="molecule type" value="Genomic_DNA"/>
</dbReference>
<feature type="domain" description="THUMP" evidence="2">
    <location>
        <begin position="61"/>
        <end position="157"/>
    </location>
</feature>
<keyword evidence="1" id="KW-0694">RNA-binding</keyword>
<accession>B9DN86</accession>
<dbReference type="Proteomes" id="UP000000444">
    <property type="component" value="Chromosome"/>
</dbReference>
<reference evidence="3 4" key="1">
    <citation type="journal article" date="2009" name="Appl. Environ. Microbiol.">
        <title>Genome analysis of the meat starter culture bacterium Staphylococcus carnosus TM300.</title>
        <authorList>
            <person name="Rosenstein R."/>
            <person name="Nerz C."/>
            <person name="Biswas L."/>
            <person name="Resch A."/>
            <person name="Raddatz G."/>
            <person name="Schuster S.C."/>
            <person name="Goetz F."/>
        </authorList>
    </citation>
    <scope>NUCLEOTIDE SEQUENCE [LARGE SCALE GENOMIC DNA]</scope>
    <source>
        <strain evidence="3 4">TM300</strain>
    </source>
</reference>
<gene>
    <name evidence="3" type="primary">thiI'</name>
    <name evidence="3" type="ordered locus">Sca_1321</name>
</gene>
<dbReference type="PANTHER" id="PTHR43209:SF1">
    <property type="entry name" value="TRNA SULFURTRANSFERASE"/>
    <property type="match status" value="1"/>
</dbReference>
<dbReference type="InterPro" id="IPR004114">
    <property type="entry name" value="THUMP_dom"/>
</dbReference>
<dbReference type="Pfam" id="PF22025">
    <property type="entry name" value="ThiI_fer"/>
    <property type="match status" value="1"/>
</dbReference>
<evidence type="ECO:0000259" key="2">
    <source>
        <dbReference type="PROSITE" id="PS51165"/>
    </source>
</evidence>
<dbReference type="GO" id="GO:0052837">
    <property type="term" value="P:thiazole biosynthetic process"/>
    <property type="evidence" value="ECO:0007669"/>
    <property type="project" value="TreeGrafter"/>
</dbReference>
<dbReference type="AlphaFoldDB" id="B9DN86"/>
<dbReference type="KEGG" id="sca:SCA_1321"/>
<protein>
    <submittedName>
        <fullName evidence="3">Truncated putative thiamine biosynthesis ATP pyrophosphatase (Fragment 1)</fullName>
    </submittedName>
</protein>
<dbReference type="InterPro" id="IPR049962">
    <property type="entry name" value="THUMP_ThiI"/>
</dbReference>
<evidence type="ECO:0000313" key="4">
    <source>
        <dbReference type="Proteomes" id="UP000000444"/>
    </source>
</evidence>
<organism evidence="3 4">
    <name type="scientific">Staphylococcus carnosus (strain TM300)</name>
    <dbReference type="NCBI Taxonomy" id="396513"/>
    <lineage>
        <taxon>Bacteria</taxon>
        <taxon>Bacillati</taxon>
        <taxon>Bacillota</taxon>
        <taxon>Bacilli</taxon>
        <taxon>Bacillales</taxon>
        <taxon>Staphylococcaceae</taxon>
        <taxon>Staphylococcus</taxon>
    </lineage>
</organism>
<name>B9DN86_STACT</name>
<evidence type="ECO:0000313" key="3">
    <source>
        <dbReference type="EMBL" id="CAL28226.1"/>
    </source>
</evidence>
<sequence>MMYDHILVRYGELTLKGANRKMFVNKLRSNVKQALMPLQGYNVKANRDRMYIEVTPEADIEEMMRRISKVFGVKSISPVMKIEKDLEVAKAQASDFAKTYAEGDSFKIDVKRSDKQFPYDTYQLTTYFRRCSFRKRTRLSSCKAFVNQITLLKQKSV</sequence>
<evidence type="ECO:0000256" key="1">
    <source>
        <dbReference type="PROSITE-ProRule" id="PRU00529"/>
    </source>
</evidence>
<proteinExistence type="predicted"/>
<dbReference type="PANTHER" id="PTHR43209">
    <property type="entry name" value="TRNA SULFURTRANSFERASE"/>
    <property type="match status" value="1"/>
</dbReference>
<dbReference type="GO" id="GO:0003723">
    <property type="term" value="F:RNA binding"/>
    <property type="evidence" value="ECO:0007669"/>
    <property type="project" value="UniProtKB-UniRule"/>
</dbReference>
<dbReference type="CDD" id="cd11716">
    <property type="entry name" value="THUMP_ThiI"/>
    <property type="match status" value="1"/>
</dbReference>
<dbReference type="GO" id="GO:0002937">
    <property type="term" value="P:tRNA 4-thiouridine biosynthesis"/>
    <property type="evidence" value="ECO:0007669"/>
    <property type="project" value="TreeGrafter"/>
</dbReference>
<dbReference type="PROSITE" id="PS51165">
    <property type="entry name" value="THUMP"/>
    <property type="match status" value="1"/>
</dbReference>
<dbReference type="SUPFAM" id="SSF143437">
    <property type="entry name" value="THUMP domain-like"/>
    <property type="match status" value="1"/>
</dbReference>
<keyword evidence="4" id="KW-1185">Reference proteome</keyword>